<protein>
    <submittedName>
        <fullName evidence="7">RNA polymerase sigma factor</fullName>
    </submittedName>
</protein>
<organism evidence="7 8">
    <name type="scientific">Pigmentiphaga aceris</name>
    <dbReference type="NCBI Taxonomy" id="1940612"/>
    <lineage>
        <taxon>Bacteria</taxon>
        <taxon>Pseudomonadati</taxon>
        <taxon>Pseudomonadota</taxon>
        <taxon>Betaproteobacteria</taxon>
        <taxon>Burkholderiales</taxon>
        <taxon>Alcaligenaceae</taxon>
        <taxon>Pigmentiphaga</taxon>
    </lineage>
</organism>
<dbReference type="OrthoDB" id="9797134at2"/>
<dbReference type="GO" id="GO:0003677">
    <property type="term" value="F:DNA binding"/>
    <property type="evidence" value="ECO:0007669"/>
    <property type="project" value="InterPro"/>
</dbReference>
<dbReference type="RefSeq" id="WP_148814228.1">
    <property type="nucleotide sequence ID" value="NZ_CP043046.1"/>
</dbReference>
<dbReference type="InterPro" id="IPR053866">
    <property type="entry name" value="PhyR_sigma2"/>
</dbReference>
<evidence type="ECO:0000313" key="7">
    <source>
        <dbReference type="EMBL" id="QEI05845.1"/>
    </source>
</evidence>
<dbReference type="AlphaFoldDB" id="A0A5C0AUK8"/>
<proteinExistence type="inferred from homology"/>
<comment type="similarity">
    <text evidence="1">Belongs to the sigma-70 factor family. ECF subfamily.</text>
</comment>
<evidence type="ECO:0000259" key="6">
    <source>
        <dbReference type="Pfam" id="PF22029"/>
    </source>
</evidence>
<keyword evidence="4" id="KW-0804">Transcription</keyword>
<evidence type="ECO:0000259" key="5">
    <source>
        <dbReference type="Pfam" id="PF08281"/>
    </source>
</evidence>
<sequence>MRARYEALIVACIPSLRRYARGLVSDPARADDLVQDTLERAWSRFSLWQRRGDMRAWMFGIMHNHFVDGVRAGRSRPEDSVGDDLPEVSQRGTQSDLIEVSDLDRALQRLPAQQREVLLLVTVEEFSYTEAATVLGVPLGTVMSRLARARERLRVELQGAAPLVAAVSQVAPLEVSSAAATTSDANPSALPPAVPAASVVAPSVAAPAAAVPPLSRIK</sequence>
<evidence type="ECO:0000313" key="8">
    <source>
        <dbReference type="Proteomes" id="UP000325161"/>
    </source>
</evidence>
<dbReference type="Proteomes" id="UP000325161">
    <property type="component" value="Chromosome"/>
</dbReference>
<dbReference type="Pfam" id="PF08281">
    <property type="entry name" value="Sigma70_r4_2"/>
    <property type="match status" value="1"/>
</dbReference>
<dbReference type="Gene3D" id="1.10.10.10">
    <property type="entry name" value="Winged helix-like DNA-binding domain superfamily/Winged helix DNA-binding domain"/>
    <property type="match status" value="1"/>
</dbReference>
<dbReference type="InterPro" id="IPR036388">
    <property type="entry name" value="WH-like_DNA-bd_sf"/>
</dbReference>
<keyword evidence="3" id="KW-0731">Sigma factor</keyword>
<evidence type="ECO:0000256" key="2">
    <source>
        <dbReference type="ARBA" id="ARBA00023015"/>
    </source>
</evidence>
<dbReference type="InterPro" id="IPR014284">
    <property type="entry name" value="RNA_pol_sigma-70_dom"/>
</dbReference>
<dbReference type="EMBL" id="CP043046">
    <property type="protein sequence ID" value="QEI05845.1"/>
    <property type="molecule type" value="Genomic_DNA"/>
</dbReference>
<keyword evidence="2" id="KW-0805">Transcription regulation</keyword>
<dbReference type="Pfam" id="PF22029">
    <property type="entry name" value="PhyR_sigma2"/>
    <property type="match status" value="1"/>
</dbReference>
<feature type="domain" description="PhyR sigma2" evidence="6">
    <location>
        <begin position="9"/>
        <end position="63"/>
    </location>
</feature>
<evidence type="ECO:0000256" key="3">
    <source>
        <dbReference type="ARBA" id="ARBA00023082"/>
    </source>
</evidence>
<dbReference type="SUPFAM" id="SSF88946">
    <property type="entry name" value="Sigma2 domain of RNA polymerase sigma factors"/>
    <property type="match status" value="1"/>
</dbReference>
<dbReference type="InterPro" id="IPR013249">
    <property type="entry name" value="RNA_pol_sigma70_r4_t2"/>
</dbReference>
<dbReference type="KEGG" id="pacr:FXN63_08265"/>
<gene>
    <name evidence="7" type="ORF">FXN63_08265</name>
</gene>
<dbReference type="PANTHER" id="PTHR43133:SF25">
    <property type="entry name" value="RNA POLYMERASE SIGMA FACTOR RFAY-RELATED"/>
    <property type="match status" value="1"/>
</dbReference>
<name>A0A5C0AUK8_9BURK</name>
<feature type="domain" description="RNA polymerase sigma factor 70 region 4 type 2" evidence="5">
    <location>
        <begin position="103"/>
        <end position="153"/>
    </location>
</feature>
<evidence type="ECO:0000256" key="4">
    <source>
        <dbReference type="ARBA" id="ARBA00023163"/>
    </source>
</evidence>
<dbReference type="InterPro" id="IPR013325">
    <property type="entry name" value="RNA_pol_sigma_r2"/>
</dbReference>
<dbReference type="NCBIfam" id="TIGR02937">
    <property type="entry name" value="sigma70-ECF"/>
    <property type="match status" value="1"/>
</dbReference>
<evidence type="ECO:0000256" key="1">
    <source>
        <dbReference type="ARBA" id="ARBA00010641"/>
    </source>
</evidence>
<accession>A0A5C0AUK8</accession>
<dbReference type="GO" id="GO:0006352">
    <property type="term" value="P:DNA-templated transcription initiation"/>
    <property type="evidence" value="ECO:0007669"/>
    <property type="project" value="InterPro"/>
</dbReference>
<dbReference type="InterPro" id="IPR013324">
    <property type="entry name" value="RNA_pol_sigma_r3/r4-like"/>
</dbReference>
<reference evidence="7 8" key="1">
    <citation type="submission" date="2019-08" db="EMBL/GenBank/DDBJ databases">
        <title>Amphibian skin-associated Pigmentiphaga: genome sequence and occurrence across geography and hosts.</title>
        <authorList>
            <person name="Bletz M.C."/>
            <person name="Bunk B."/>
            <person name="Sproeer C."/>
            <person name="Biwer P."/>
            <person name="Reiter S."/>
            <person name="Rabemananjara F.C.E."/>
            <person name="Schulz S."/>
            <person name="Overmann J."/>
            <person name="Vences M."/>
        </authorList>
    </citation>
    <scope>NUCLEOTIDE SEQUENCE [LARGE SCALE GENOMIC DNA]</scope>
    <source>
        <strain evidence="7 8">Mada1488</strain>
    </source>
</reference>
<dbReference type="InterPro" id="IPR039425">
    <property type="entry name" value="RNA_pol_sigma-70-like"/>
</dbReference>
<dbReference type="PANTHER" id="PTHR43133">
    <property type="entry name" value="RNA POLYMERASE ECF-TYPE SIGMA FACTO"/>
    <property type="match status" value="1"/>
</dbReference>
<keyword evidence="8" id="KW-1185">Reference proteome</keyword>
<dbReference type="SUPFAM" id="SSF88659">
    <property type="entry name" value="Sigma3 and sigma4 domains of RNA polymerase sigma factors"/>
    <property type="match status" value="1"/>
</dbReference>
<dbReference type="GO" id="GO:0016987">
    <property type="term" value="F:sigma factor activity"/>
    <property type="evidence" value="ECO:0007669"/>
    <property type="project" value="UniProtKB-KW"/>
</dbReference>
<dbReference type="Gene3D" id="1.10.1740.10">
    <property type="match status" value="1"/>
</dbReference>